<dbReference type="InterPro" id="IPR015813">
    <property type="entry name" value="Pyrv/PenolPyrv_kinase-like_dom"/>
</dbReference>
<dbReference type="InterPro" id="IPR040442">
    <property type="entry name" value="Pyrv_kinase-like_dom_sf"/>
</dbReference>
<comment type="cofactor">
    <cofactor evidence="1">
        <name>Mg(2+)</name>
        <dbReference type="ChEBI" id="CHEBI:18420"/>
    </cofactor>
</comment>
<evidence type="ECO:0000256" key="3">
    <source>
        <dbReference type="ARBA" id="ARBA00022842"/>
    </source>
</evidence>
<dbReference type="InterPro" id="IPR011206">
    <property type="entry name" value="Citrate_lyase_beta/mcl1/mcl2"/>
</dbReference>
<keyword evidence="3" id="KW-0460">Magnesium</keyword>
<evidence type="ECO:0000313" key="6">
    <source>
        <dbReference type="Proteomes" id="UP001056201"/>
    </source>
</evidence>
<feature type="domain" description="HpcH/HpaI aldolase/citrate lyase" evidence="4">
    <location>
        <begin position="5"/>
        <end position="207"/>
    </location>
</feature>
<dbReference type="GO" id="GO:0016829">
    <property type="term" value="F:lyase activity"/>
    <property type="evidence" value="ECO:0007669"/>
    <property type="project" value="UniProtKB-KW"/>
</dbReference>
<name>A0ABY4SG06_AQUTE</name>
<proteinExistence type="predicted"/>
<gene>
    <name evidence="5" type="ORF">MW290_30835</name>
</gene>
<dbReference type="RefSeq" id="WP_250198147.1">
    <property type="nucleotide sequence ID" value="NZ_CP097636.1"/>
</dbReference>
<evidence type="ECO:0000256" key="1">
    <source>
        <dbReference type="ARBA" id="ARBA00001946"/>
    </source>
</evidence>
<keyword evidence="5" id="KW-0456">Lyase</keyword>
<dbReference type="EMBL" id="CP097636">
    <property type="protein sequence ID" value="URI09936.1"/>
    <property type="molecule type" value="Genomic_DNA"/>
</dbReference>
<organism evidence="5 6">
    <name type="scientific">Aquincola tertiaricarbonis</name>
    <dbReference type="NCBI Taxonomy" id="391953"/>
    <lineage>
        <taxon>Bacteria</taxon>
        <taxon>Pseudomonadati</taxon>
        <taxon>Pseudomonadota</taxon>
        <taxon>Betaproteobacteria</taxon>
        <taxon>Burkholderiales</taxon>
        <taxon>Sphaerotilaceae</taxon>
        <taxon>Aquincola</taxon>
    </lineage>
</organism>
<protein>
    <submittedName>
        <fullName evidence="5">CoA ester lyase</fullName>
    </submittedName>
</protein>
<keyword evidence="2" id="KW-0479">Metal-binding</keyword>
<dbReference type="PANTHER" id="PTHR32308:SF10">
    <property type="entry name" value="CITRATE LYASE SUBUNIT BETA"/>
    <property type="match status" value="1"/>
</dbReference>
<dbReference type="PIRSF" id="PIRSF015582">
    <property type="entry name" value="Cit_lyase_B"/>
    <property type="match status" value="1"/>
</dbReference>
<evidence type="ECO:0000313" key="5">
    <source>
        <dbReference type="EMBL" id="URI09936.1"/>
    </source>
</evidence>
<evidence type="ECO:0000259" key="4">
    <source>
        <dbReference type="Pfam" id="PF03328"/>
    </source>
</evidence>
<dbReference type="Proteomes" id="UP001056201">
    <property type="component" value="Chromosome 2"/>
</dbReference>
<accession>A0ABY4SG06</accession>
<dbReference type="InterPro" id="IPR005000">
    <property type="entry name" value="Aldolase/citrate-lyase_domain"/>
</dbReference>
<sequence>MKAARSYLFVPASRPERIAKALASGADAVVVDLEDAVPPEAKATARAQLQAWLEGPQAAPVVLRINGCDTQEFGDDLALCRHPQVAAVMLPKAERPEDIARVADTGRPVLALVETAAAIDALRAIASAPGVQRLVFGSIDFQLDLGIDGEGEELLFFRSQIVLASRLARLQPPVDGVSTALDDEALLRADSERARRLGFGAKLCIHPRQVAAVNAAFTPDAQAVQWAQRVLQAAADAGGAAVALDGRMIDKPVILRAQDILARAGQQTPTPPKETNP</sequence>
<keyword evidence="6" id="KW-1185">Reference proteome</keyword>
<dbReference type="SUPFAM" id="SSF51621">
    <property type="entry name" value="Phosphoenolpyruvate/pyruvate domain"/>
    <property type="match status" value="1"/>
</dbReference>
<dbReference type="PANTHER" id="PTHR32308">
    <property type="entry name" value="LYASE BETA SUBUNIT, PUTATIVE (AFU_ORTHOLOGUE AFUA_4G13030)-RELATED"/>
    <property type="match status" value="1"/>
</dbReference>
<dbReference type="Pfam" id="PF03328">
    <property type="entry name" value="HpcH_HpaI"/>
    <property type="match status" value="1"/>
</dbReference>
<dbReference type="Gene3D" id="3.20.20.60">
    <property type="entry name" value="Phosphoenolpyruvate-binding domains"/>
    <property type="match status" value="1"/>
</dbReference>
<evidence type="ECO:0000256" key="2">
    <source>
        <dbReference type="ARBA" id="ARBA00022723"/>
    </source>
</evidence>
<reference evidence="5" key="1">
    <citation type="submission" date="2022-05" db="EMBL/GenBank/DDBJ databases">
        <title>An RpoN-dependent PEP-CTERM gene is involved in floc formation of an Aquincola tertiaricarbonis strain.</title>
        <authorList>
            <person name="Qiu D."/>
            <person name="Xia M."/>
        </authorList>
    </citation>
    <scope>NUCLEOTIDE SEQUENCE</scope>
    <source>
        <strain evidence="5">RN12</strain>
    </source>
</reference>